<evidence type="ECO:0000256" key="1">
    <source>
        <dbReference type="SAM" id="MobiDB-lite"/>
    </source>
</evidence>
<gene>
    <name evidence="2" type="ORF">RIF29_38595</name>
</gene>
<protein>
    <submittedName>
        <fullName evidence="2">Uncharacterized protein</fullName>
    </submittedName>
</protein>
<evidence type="ECO:0000313" key="3">
    <source>
        <dbReference type="Proteomes" id="UP001372338"/>
    </source>
</evidence>
<accession>A0AAN9HSJ1</accession>
<keyword evidence="3" id="KW-1185">Reference proteome</keyword>
<feature type="region of interest" description="Disordered" evidence="1">
    <location>
        <begin position="31"/>
        <end position="57"/>
    </location>
</feature>
<name>A0AAN9HSJ1_CROPI</name>
<feature type="compositionally biased region" description="Basic and acidic residues" evidence="1">
    <location>
        <begin position="39"/>
        <end position="57"/>
    </location>
</feature>
<sequence length="97" mass="11158">MMKNQKENVLCESLALWPGLSPVASAYKQPNFHPEGLSDENKLSEKPNEKSYHSTVEDNRNWQDEVLKLHPGRREQLHLLNLFGDQSLLAGIRNYRG</sequence>
<organism evidence="2 3">
    <name type="scientific">Crotalaria pallida</name>
    <name type="common">Smooth rattlebox</name>
    <name type="synonym">Crotalaria striata</name>
    <dbReference type="NCBI Taxonomy" id="3830"/>
    <lineage>
        <taxon>Eukaryota</taxon>
        <taxon>Viridiplantae</taxon>
        <taxon>Streptophyta</taxon>
        <taxon>Embryophyta</taxon>
        <taxon>Tracheophyta</taxon>
        <taxon>Spermatophyta</taxon>
        <taxon>Magnoliopsida</taxon>
        <taxon>eudicotyledons</taxon>
        <taxon>Gunneridae</taxon>
        <taxon>Pentapetalae</taxon>
        <taxon>rosids</taxon>
        <taxon>fabids</taxon>
        <taxon>Fabales</taxon>
        <taxon>Fabaceae</taxon>
        <taxon>Papilionoideae</taxon>
        <taxon>50 kb inversion clade</taxon>
        <taxon>genistoids sensu lato</taxon>
        <taxon>core genistoids</taxon>
        <taxon>Crotalarieae</taxon>
        <taxon>Crotalaria</taxon>
    </lineage>
</organism>
<reference evidence="2 3" key="1">
    <citation type="submission" date="2024-01" db="EMBL/GenBank/DDBJ databases">
        <title>The genomes of 5 underutilized Papilionoideae crops provide insights into root nodulation and disease resistanc.</title>
        <authorList>
            <person name="Yuan L."/>
        </authorList>
    </citation>
    <scope>NUCLEOTIDE SEQUENCE [LARGE SCALE GENOMIC DNA]</scope>
    <source>
        <strain evidence="2">ZHUSHIDOU_FW_LH</strain>
        <tissue evidence="2">Leaf</tissue>
    </source>
</reference>
<dbReference type="AlphaFoldDB" id="A0AAN9HSJ1"/>
<dbReference type="EMBL" id="JAYWIO010000008">
    <property type="protein sequence ID" value="KAK7243783.1"/>
    <property type="molecule type" value="Genomic_DNA"/>
</dbReference>
<comment type="caution">
    <text evidence="2">The sequence shown here is derived from an EMBL/GenBank/DDBJ whole genome shotgun (WGS) entry which is preliminary data.</text>
</comment>
<proteinExistence type="predicted"/>
<evidence type="ECO:0000313" key="2">
    <source>
        <dbReference type="EMBL" id="KAK7243783.1"/>
    </source>
</evidence>
<dbReference type="Proteomes" id="UP001372338">
    <property type="component" value="Unassembled WGS sequence"/>
</dbReference>